<sequence length="189" mass="21998">MNFPDLSALREALGPFWFLLDAGFWIRLYSRIRITLIFLGPIFLAASVWTFIQTFPLRKKLYVLEGRRAYKAPQKQNNFEEETRLRTRRRWDDIVKKAKTAGSPGYSMAVIEADILLEETMGRLGFLGKNLAERLRTSAPGELPSINDIWEAHKLRNRIAHESSFRPSYEETMKSLSAYRKALEELRTI</sequence>
<gene>
    <name evidence="2" type="ORF">A2931_02510</name>
</gene>
<feature type="transmembrane region" description="Helical" evidence="1">
    <location>
        <begin position="34"/>
        <end position="52"/>
    </location>
</feature>
<evidence type="ECO:0000313" key="3">
    <source>
        <dbReference type="Proteomes" id="UP000177486"/>
    </source>
</evidence>
<keyword evidence="1" id="KW-1133">Transmembrane helix</keyword>
<proteinExistence type="predicted"/>
<comment type="caution">
    <text evidence="2">The sequence shown here is derived from an EMBL/GenBank/DDBJ whole genome shotgun (WGS) entry which is preliminary data.</text>
</comment>
<dbReference type="Proteomes" id="UP000177486">
    <property type="component" value="Unassembled WGS sequence"/>
</dbReference>
<reference evidence="2 3" key="1">
    <citation type="journal article" date="2016" name="Nat. Commun.">
        <title>Thousands of microbial genomes shed light on interconnected biogeochemical processes in an aquifer system.</title>
        <authorList>
            <person name="Anantharaman K."/>
            <person name="Brown C.T."/>
            <person name="Hug L.A."/>
            <person name="Sharon I."/>
            <person name="Castelle C.J."/>
            <person name="Probst A.J."/>
            <person name="Thomas B.C."/>
            <person name="Singh A."/>
            <person name="Wilkins M.J."/>
            <person name="Karaoz U."/>
            <person name="Brodie E.L."/>
            <person name="Williams K.H."/>
            <person name="Hubbard S.S."/>
            <person name="Banfield J.F."/>
        </authorList>
    </citation>
    <scope>NUCLEOTIDE SEQUENCE [LARGE SCALE GENOMIC DNA]</scope>
</reference>
<evidence type="ECO:0008006" key="4">
    <source>
        <dbReference type="Google" id="ProtNLM"/>
    </source>
</evidence>
<evidence type="ECO:0000313" key="2">
    <source>
        <dbReference type="EMBL" id="OGZ30959.1"/>
    </source>
</evidence>
<accession>A0A1G2EYT0</accession>
<dbReference type="AlphaFoldDB" id="A0A1G2EYT0"/>
<evidence type="ECO:0000256" key="1">
    <source>
        <dbReference type="SAM" id="Phobius"/>
    </source>
</evidence>
<name>A0A1G2EYT0_9BACT</name>
<dbReference type="EMBL" id="MHMQ01000010">
    <property type="protein sequence ID" value="OGZ30959.1"/>
    <property type="molecule type" value="Genomic_DNA"/>
</dbReference>
<keyword evidence="1" id="KW-0472">Membrane</keyword>
<organism evidence="2 3">
    <name type="scientific">Candidatus Niyogibacteria bacterium RIFCSPLOWO2_01_FULL_45_48</name>
    <dbReference type="NCBI Taxonomy" id="1801724"/>
    <lineage>
        <taxon>Bacteria</taxon>
        <taxon>Candidatus Niyogiibacteriota</taxon>
    </lineage>
</organism>
<keyword evidence="1" id="KW-0812">Transmembrane</keyword>
<protein>
    <recommendedName>
        <fullName evidence="4">DUF4145 domain-containing protein</fullName>
    </recommendedName>
</protein>